<evidence type="ECO:0000313" key="4">
    <source>
        <dbReference type="Proteomes" id="UP000636800"/>
    </source>
</evidence>
<protein>
    <recommendedName>
        <fullName evidence="5">GDSL esterase/lipase</fullName>
    </recommendedName>
</protein>
<keyword evidence="4" id="KW-1185">Reference proteome</keyword>
<dbReference type="PANTHER" id="PTHR45648">
    <property type="entry name" value="GDSL LIPASE/ACYLHYDROLASE FAMILY PROTEIN (AFU_ORTHOLOGUE AFUA_4G14700)"/>
    <property type="match status" value="1"/>
</dbReference>
<comment type="caution">
    <text evidence="3">The sequence shown here is derived from an EMBL/GenBank/DDBJ whole genome shotgun (WGS) entry which is preliminary data.</text>
</comment>
<dbReference type="EMBL" id="JADCNL010000538">
    <property type="protein sequence ID" value="KAG0446872.1"/>
    <property type="molecule type" value="Genomic_DNA"/>
</dbReference>
<sequence>MARRWILAAVFFLVVLRTYLPSISHTPRAATVFVLFSVPPPSLSFSNLPTPLVPPFPLRRRRRRPPPLLPSSLAPAFFVLGDSTVDSGTNNFLGTLARADRFPYGRDFDTHRPTGRFSNGRIIVDSLGHFQYF</sequence>
<accession>A0A835U3E4</accession>
<evidence type="ECO:0000256" key="2">
    <source>
        <dbReference type="SAM" id="SignalP"/>
    </source>
</evidence>
<dbReference type="Gene3D" id="3.40.50.1110">
    <property type="entry name" value="SGNH hydrolase"/>
    <property type="match status" value="1"/>
</dbReference>
<dbReference type="AlphaFoldDB" id="A0A835U3E4"/>
<gene>
    <name evidence="3" type="ORF">HPP92_028639</name>
</gene>
<dbReference type="InterPro" id="IPR051058">
    <property type="entry name" value="GDSL_Est/Lipase"/>
</dbReference>
<evidence type="ECO:0000313" key="3">
    <source>
        <dbReference type="EMBL" id="KAG0446872.1"/>
    </source>
</evidence>
<dbReference type="GO" id="GO:0016787">
    <property type="term" value="F:hydrolase activity"/>
    <property type="evidence" value="ECO:0007669"/>
    <property type="project" value="UniProtKB-KW"/>
</dbReference>
<evidence type="ECO:0000256" key="1">
    <source>
        <dbReference type="ARBA" id="ARBA00022801"/>
    </source>
</evidence>
<reference evidence="3 4" key="1">
    <citation type="journal article" date="2020" name="Nat. Food">
        <title>A phased Vanilla planifolia genome enables genetic improvement of flavour and production.</title>
        <authorList>
            <person name="Hasing T."/>
            <person name="Tang H."/>
            <person name="Brym M."/>
            <person name="Khazi F."/>
            <person name="Huang T."/>
            <person name="Chambers A.H."/>
        </authorList>
    </citation>
    <scope>NUCLEOTIDE SEQUENCE [LARGE SCALE GENOMIC DNA]</scope>
    <source>
        <tissue evidence="3">Leaf</tissue>
    </source>
</reference>
<proteinExistence type="predicted"/>
<organism evidence="3 4">
    <name type="scientific">Vanilla planifolia</name>
    <name type="common">Vanilla</name>
    <dbReference type="NCBI Taxonomy" id="51239"/>
    <lineage>
        <taxon>Eukaryota</taxon>
        <taxon>Viridiplantae</taxon>
        <taxon>Streptophyta</taxon>
        <taxon>Embryophyta</taxon>
        <taxon>Tracheophyta</taxon>
        <taxon>Spermatophyta</taxon>
        <taxon>Magnoliopsida</taxon>
        <taxon>Liliopsida</taxon>
        <taxon>Asparagales</taxon>
        <taxon>Orchidaceae</taxon>
        <taxon>Vanilloideae</taxon>
        <taxon>Vanilleae</taxon>
        <taxon>Vanilla</taxon>
    </lineage>
</organism>
<name>A0A835U3E4_VANPL</name>
<evidence type="ECO:0008006" key="5">
    <source>
        <dbReference type="Google" id="ProtNLM"/>
    </source>
</evidence>
<feature type="signal peptide" evidence="2">
    <location>
        <begin position="1"/>
        <end position="21"/>
    </location>
</feature>
<dbReference type="Proteomes" id="UP000636800">
    <property type="component" value="Unassembled WGS sequence"/>
</dbReference>
<keyword evidence="2" id="KW-0732">Signal</keyword>
<dbReference type="PANTHER" id="PTHR45648:SF13">
    <property type="entry name" value="OS02G0290900 PROTEIN"/>
    <property type="match status" value="1"/>
</dbReference>
<keyword evidence="1" id="KW-0378">Hydrolase</keyword>
<dbReference type="InterPro" id="IPR036514">
    <property type="entry name" value="SGNH_hydro_sf"/>
</dbReference>
<feature type="chain" id="PRO_5032765830" description="GDSL esterase/lipase" evidence="2">
    <location>
        <begin position="22"/>
        <end position="133"/>
    </location>
</feature>